<evidence type="ECO:0000259" key="4">
    <source>
        <dbReference type="Pfam" id="PF18313"/>
    </source>
</evidence>
<dbReference type="SUPFAM" id="SSF53901">
    <property type="entry name" value="Thiolase-like"/>
    <property type="match status" value="1"/>
</dbReference>
<keyword evidence="6" id="KW-1185">Reference proteome</keyword>
<reference evidence="5 6" key="2">
    <citation type="journal article" date="2021" name="Curr. Genet.">
        <title>Genetic response to nitrogen starvation in the aggressive Eucalyptus foliar pathogen Teratosphaeria destructans.</title>
        <authorList>
            <person name="Havenga M."/>
            <person name="Wingfield B.D."/>
            <person name="Wingfield M.J."/>
            <person name="Dreyer L.L."/>
            <person name="Roets F."/>
            <person name="Aylward J."/>
        </authorList>
    </citation>
    <scope>NUCLEOTIDE SEQUENCE [LARGE SCALE GENOMIC DNA]</scope>
    <source>
        <strain evidence="5">CMW44962</strain>
    </source>
</reference>
<accession>A0A9W7W0Z3</accession>
<dbReference type="PANTHER" id="PTHR18919:SF139">
    <property type="entry name" value="THIOLASE-LIKE PROTEIN TYPE 1 ADDITIONAL C-TERMINAL DOMAIN-CONTAINING PROTEIN"/>
    <property type="match status" value="1"/>
</dbReference>
<proteinExistence type="inferred from homology"/>
<feature type="domain" description="Thiolase-like protein type 1 additional C-terminal" evidence="4">
    <location>
        <begin position="423"/>
        <end position="504"/>
    </location>
</feature>
<evidence type="ECO:0000256" key="3">
    <source>
        <dbReference type="ARBA" id="ARBA00023315"/>
    </source>
</evidence>
<evidence type="ECO:0000256" key="1">
    <source>
        <dbReference type="ARBA" id="ARBA00010982"/>
    </source>
</evidence>
<dbReference type="InterPro" id="IPR016039">
    <property type="entry name" value="Thiolase-like"/>
</dbReference>
<dbReference type="Pfam" id="PF18313">
    <property type="entry name" value="TLP1_add_C"/>
    <property type="match status" value="1"/>
</dbReference>
<dbReference type="OrthoDB" id="435240at2759"/>
<gene>
    <name evidence="5" type="ORF">Tdes44962_MAKER03738</name>
</gene>
<dbReference type="Gene3D" id="3.40.47.10">
    <property type="match status" value="1"/>
</dbReference>
<keyword evidence="2" id="KW-0808">Transferase</keyword>
<evidence type="ECO:0000256" key="2">
    <source>
        <dbReference type="ARBA" id="ARBA00022679"/>
    </source>
</evidence>
<dbReference type="PANTHER" id="PTHR18919">
    <property type="entry name" value="ACETYL-COA C-ACYLTRANSFERASE"/>
    <property type="match status" value="1"/>
</dbReference>
<dbReference type="Gene3D" id="2.40.50.840">
    <property type="match status" value="1"/>
</dbReference>
<dbReference type="AlphaFoldDB" id="A0A9W7W0Z3"/>
<organism evidence="5 6">
    <name type="scientific">Teratosphaeria destructans</name>
    <dbReference type="NCBI Taxonomy" id="418781"/>
    <lineage>
        <taxon>Eukaryota</taxon>
        <taxon>Fungi</taxon>
        <taxon>Dikarya</taxon>
        <taxon>Ascomycota</taxon>
        <taxon>Pezizomycotina</taxon>
        <taxon>Dothideomycetes</taxon>
        <taxon>Dothideomycetidae</taxon>
        <taxon>Mycosphaerellales</taxon>
        <taxon>Teratosphaeriaceae</taxon>
        <taxon>Teratosphaeria</taxon>
    </lineage>
</organism>
<dbReference type="EMBL" id="RIBY02002034">
    <property type="protein sequence ID" value="KAH9826086.1"/>
    <property type="molecule type" value="Genomic_DNA"/>
</dbReference>
<protein>
    <submittedName>
        <fullName evidence="5">Acetyl-CoA acetyltransferase like protein</fullName>
    </submittedName>
</protein>
<evidence type="ECO:0000313" key="5">
    <source>
        <dbReference type="EMBL" id="KAH9826086.1"/>
    </source>
</evidence>
<reference evidence="5 6" key="1">
    <citation type="journal article" date="2018" name="IMA Fungus">
        <title>IMA Genome-F 10: Nine draft genome sequences of Claviceps purpurea s.lat., including C. arundinis, C. humidiphila, and C. cf. spartinae, pseudomolecules for the pitch canker pathogen Fusarium circinatum, draft genome of Davidsoniella eucalypti, Grosmannia galeiformis, Quambalaria eucalypti, and Teratosphaeria destructans.</title>
        <authorList>
            <person name="Wingfield B.D."/>
            <person name="Liu M."/>
            <person name="Nguyen H.D."/>
            <person name="Lane F.A."/>
            <person name="Morgan S.W."/>
            <person name="De Vos L."/>
            <person name="Wilken P.M."/>
            <person name="Duong T.A."/>
            <person name="Aylward J."/>
            <person name="Coetzee M.P."/>
            <person name="Dadej K."/>
            <person name="De Beer Z.W."/>
            <person name="Findlay W."/>
            <person name="Havenga M."/>
            <person name="Kolarik M."/>
            <person name="Menzies J.G."/>
            <person name="Naidoo K."/>
            <person name="Pochopski O."/>
            <person name="Shoukouhi P."/>
            <person name="Santana Q.C."/>
            <person name="Seifert K.A."/>
            <person name="Soal N."/>
            <person name="Steenkamp E.T."/>
            <person name="Tatham C.T."/>
            <person name="van der Nest M.A."/>
            <person name="Wingfield M.J."/>
        </authorList>
    </citation>
    <scope>NUCLEOTIDE SEQUENCE [LARGE SCALE GENOMIC DNA]</scope>
    <source>
        <strain evidence="5">CMW44962</strain>
    </source>
</reference>
<sequence length="524" mass="57491">MMERKTPIIIGIGDIVNRSKKVEHAIEPLQLILQAIEQCLNDTGLSNTAKTRLTTEIDSIDVVKTWTWPYPDLAGLVGQKLHVKPFRTFNSDHGGNQPAHLLDEAARRISKGETKVAVVTGAEALASLTACAAAGKLPPPGWTKVDQDIKSVFSPTTRELQPSLGSRHGIGNPIHIYPLYENGFRAHRNQSIRENHVESAKLYGEFAKIAERNEYAWSHGQRAETEQSIGAVEKRNRIICFPYPLLMNAFNTVNLAAATILTSTEHARELGIAESKWIYALGGAGTSDSNDFWQRPTFWWSPCITRSLDAGLHASGLTKHDIDFYDFYSCFPIVPKLACAHLGISITNPAKPITLLGGLTSFGGAGNNYSMHAITATVRRLRRGDGGKTGLVLANGGWISYQHVVCLSRSPRRDGLPYPDRNPLPQHVTDVQVPPEAEEAEGDATIETYTVEFGKDGRPKVGHVVGRLTGDGRRFLANHGDEETLRELSGWEVEPVGRSGRVWVGEDGRNLFTLDAARGQSARL</sequence>
<evidence type="ECO:0000313" key="6">
    <source>
        <dbReference type="Proteomes" id="UP001138500"/>
    </source>
</evidence>
<comment type="similarity">
    <text evidence="1">Belongs to the thiolase-like superfamily. Thiolase family.</text>
</comment>
<keyword evidence="3" id="KW-0012">Acyltransferase</keyword>
<dbReference type="GO" id="GO:0016746">
    <property type="term" value="F:acyltransferase activity"/>
    <property type="evidence" value="ECO:0007669"/>
    <property type="project" value="UniProtKB-KW"/>
</dbReference>
<name>A0A9W7W0Z3_9PEZI</name>
<dbReference type="Proteomes" id="UP001138500">
    <property type="component" value="Unassembled WGS sequence"/>
</dbReference>
<dbReference type="InterPro" id="IPR040771">
    <property type="entry name" value="TLP1_add_C"/>
</dbReference>
<comment type="caution">
    <text evidence="5">The sequence shown here is derived from an EMBL/GenBank/DDBJ whole genome shotgun (WGS) entry which is preliminary data.</text>
</comment>